<protein>
    <submittedName>
        <fullName evidence="2">Uncharacterized protein</fullName>
    </submittedName>
</protein>
<name>A0AA88EHR5_FICCA</name>
<dbReference type="AlphaFoldDB" id="A0AA88EHR5"/>
<reference evidence="2" key="1">
    <citation type="submission" date="2023-07" db="EMBL/GenBank/DDBJ databases">
        <title>draft genome sequence of fig (Ficus carica).</title>
        <authorList>
            <person name="Takahashi T."/>
            <person name="Nishimura K."/>
        </authorList>
    </citation>
    <scope>NUCLEOTIDE SEQUENCE</scope>
</reference>
<feature type="region of interest" description="Disordered" evidence="1">
    <location>
        <begin position="47"/>
        <end position="67"/>
    </location>
</feature>
<keyword evidence="3" id="KW-1185">Reference proteome</keyword>
<dbReference type="EMBL" id="BTGU01000722">
    <property type="protein sequence ID" value="GMN68894.1"/>
    <property type="molecule type" value="Genomic_DNA"/>
</dbReference>
<dbReference type="Proteomes" id="UP001187192">
    <property type="component" value="Unassembled WGS sequence"/>
</dbReference>
<feature type="compositionally biased region" description="Low complexity" evidence="1">
    <location>
        <begin position="47"/>
        <end position="61"/>
    </location>
</feature>
<evidence type="ECO:0000313" key="3">
    <source>
        <dbReference type="Proteomes" id="UP001187192"/>
    </source>
</evidence>
<evidence type="ECO:0000313" key="2">
    <source>
        <dbReference type="EMBL" id="GMN68894.1"/>
    </source>
</evidence>
<organism evidence="2 3">
    <name type="scientific">Ficus carica</name>
    <name type="common">Common fig</name>
    <dbReference type="NCBI Taxonomy" id="3494"/>
    <lineage>
        <taxon>Eukaryota</taxon>
        <taxon>Viridiplantae</taxon>
        <taxon>Streptophyta</taxon>
        <taxon>Embryophyta</taxon>
        <taxon>Tracheophyta</taxon>
        <taxon>Spermatophyta</taxon>
        <taxon>Magnoliopsida</taxon>
        <taxon>eudicotyledons</taxon>
        <taxon>Gunneridae</taxon>
        <taxon>Pentapetalae</taxon>
        <taxon>rosids</taxon>
        <taxon>fabids</taxon>
        <taxon>Rosales</taxon>
        <taxon>Moraceae</taxon>
        <taxon>Ficeae</taxon>
        <taxon>Ficus</taxon>
    </lineage>
</organism>
<gene>
    <name evidence="2" type="ORF">TIFTF001_037945</name>
</gene>
<sequence>MAPKEKQVIESEFKLINISKAAIIDHVPCNTSEVQLFNLGFAHGQRSNTNMRSSSTSTTTTPISLPNNGYAPRSGLDLLTKEAHGILDRKGLGRVQEFPLKEKRVIVKDFTRVFDLVDVAPGNNNDITNMPVV</sequence>
<evidence type="ECO:0000256" key="1">
    <source>
        <dbReference type="SAM" id="MobiDB-lite"/>
    </source>
</evidence>
<comment type="caution">
    <text evidence="2">The sequence shown here is derived from an EMBL/GenBank/DDBJ whole genome shotgun (WGS) entry which is preliminary data.</text>
</comment>
<proteinExistence type="predicted"/>
<accession>A0AA88EHR5</accession>